<sequence length="421" mass="45661">MSVSVQPGSVVSHYRLLERIGAGGMGEVFVAFDTRVNRRVAVKFLHAPTARRDLFERFQNEARLHARLFHPNIARLFGFFSDAKPPYLVMEIVEGPTLKDWMQQARSVDWHERLRVFTGIADGVGYLHANGIIHRDIKPGNVRLSRDGRPKLLDFGIAKDSLTPNLTMTGNVVGTLQFLAPEQLEGKTADKRSDVWALGILLYELLTGRLPFASDSLSELMSQVRKSRFPLPTVIDASLSPAVDRLVKSCLKPNPDDRPQDGADLARLVRDLMREDSSAVDGSSHGNAAGLKRGQKRSGSGGRGITIPPLAWKLAAGSAGLVALGAGSYALLSSEDVPVPQAASCDQVASNGRTFPVNIQGNSGTFEVWVNDVSCGTTDADGVWFRAVAGTKLTFECRPVSLGQRTMHEITVGATNVYSCP</sequence>
<dbReference type="Proteomes" id="UP000516369">
    <property type="component" value="Chromosome"/>
</dbReference>
<keyword evidence="8" id="KW-0723">Serine/threonine-protein kinase</keyword>
<dbReference type="CDD" id="cd14014">
    <property type="entry name" value="STKc_PknB_like"/>
    <property type="match status" value="1"/>
</dbReference>
<dbReference type="PANTHER" id="PTHR43289:SF6">
    <property type="entry name" value="SERINE_THREONINE-PROTEIN KINASE NEKL-3"/>
    <property type="match status" value="1"/>
</dbReference>
<dbReference type="GO" id="GO:0005524">
    <property type="term" value="F:ATP binding"/>
    <property type="evidence" value="ECO:0007669"/>
    <property type="project" value="UniProtKB-UniRule"/>
</dbReference>
<keyword evidence="9" id="KW-1185">Reference proteome</keyword>
<dbReference type="InterPro" id="IPR011009">
    <property type="entry name" value="Kinase-like_dom_sf"/>
</dbReference>
<organism evidence="8 9">
    <name type="scientific">Defluviicoccus vanus</name>
    <dbReference type="NCBI Taxonomy" id="111831"/>
    <lineage>
        <taxon>Bacteria</taxon>
        <taxon>Pseudomonadati</taxon>
        <taxon>Pseudomonadota</taxon>
        <taxon>Alphaproteobacteria</taxon>
        <taxon>Rhodospirillales</taxon>
        <taxon>Rhodospirillaceae</taxon>
        <taxon>Defluviicoccus</taxon>
    </lineage>
</organism>
<dbReference type="Gene3D" id="1.10.510.10">
    <property type="entry name" value="Transferase(Phosphotransferase) domain 1"/>
    <property type="match status" value="1"/>
</dbReference>
<feature type="domain" description="Protein kinase" evidence="7">
    <location>
        <begin position="14"/>
        <end position="273"/>
    </location>
</feature>
<dbReference type="SUPFAM" id="SSF56112">
    <property type="entry name" value="Protein kinase-like (PK-like)"/>
    <property type="match status" value="1"/>
</dbReference>
<reference evidence="8 9" key="1">
    <citation type="submission" date="2020-05" db="EMBL/GenBank/DDBJ databases">
        <title>Complete closed genome sequence of Defluviicoccus vanus.</title>
        <authorList>
            <person name="Bessarab I."/>
            <person name="Arumugam K."/>
            <person name="Maszenan A.M."/>
            <person name="Seviour R.J."/>
            <person name="Williams R.B."/>
        </authorList>
    </citation>
    <scope>NUCLEOTIDE SEQUENCE [LARGE SCALE GENOMIC DNA]</scope>
    <source>
        <strain evidence="8 9">Ben 114</strain>
    </source>
</reference>
<evidence type="ECO:0000313" key="8">
    <source>
        <dbReference type="EMBL" id="QNT68451.1"/>
    </source>
</evidence>
<dbReference type="GO" id="GO:0004674">
    <property type="term" value="F:protein serine/threonine kinase activity"/>
    <property type="evidence" value="ECO:0007669"/>
    <property type="project" value="UniProtKB-KW"/>
</dbReference>
<feature type="binding site" evidence="5">
    <location>
        <position position="43"/>
    </location>
    <ligand>
        <name>ATP</name>
        <dbReference type="ChEBI" id="CHEBI:30616"/>
    </ligand>
</feature>
<evidence type="ECO:0000313" key="9">
    <source>
        <dbReference type="Proteomes" id="UP000516369"/>
    </source>
</evidence>
<dbReference type="EMBL" id="CP053923">
    <property type="protein sequence ID" value="QNT68451.1"/>
    <property type="molecule type" value="Genomic_DNA"/>
</dbReference>
<keyword evidence="1" id="KW-0808">Transferase</keyword>
<keyword evidence="2 5" id="KW-0547">Nucleotide-binding</keyword>
<evidence type="ECO:0000256" key="2">
    <source>
        <dbReference type="ARBA" id="ARBA00022741"/>
    </source>
</evidence>
<evidence type="ECO:0000259" key="7">
    <source>
        <dbReference type="PROSITE" id="PS50011"/>
    </source>
</evidence>
<keyword evidence="3 8" id="KW-0418">Kinase</keyword>
<dbReference type="KEGG" id="dvn:HQ394_02595"/>
<evidence type="ECO:0000256" key="1">
    <source>
        <dbReference type="ARBA" id="ARBA00022679"/>
    </source>
</evidence>
<evidence type="ECO:0000256" key="3">
    <source>
        <dbReference type="ARBA" id="ARBA00022777"/>
    </source>
</evidence>
<name>A0A7H1MYB5_9PROT</name>
<evidence type="ECO:0000256" key="5">
    <source>
        <dbReference type="PROSITE-ProRule" id="PRU10141"/>
    </source>
</evidence>
<dbReference type="PROSITE" id="PS00107">
    <property type="entry name" value="PROTEIN_KINASE_ATP"/>
    <property type="match status" value="1"/>
</dbReference>
<evidence type="ECO:0000256" key="4">
    <source>
        <dbReference type="ARBA" id="ARBA00022840"/>
    </source>
</evidence>
<dbReference type="Gene3D" id="3.30.200.20">
    <property type="entry name" value="Phosphorylase Kinase, domain 1"/>
    <property type="match status" value="1"/>
</dbReference>
<dbReference type="PANTHER" id="PTHR43289">
    <property type="entry name" value="MITOGEN-ACTIVATED PROTEIN KINASE KINASE KINASE 20-RELATED"/>
    <property type="match status" value="1"/>
</dbReference>
<gene>
    <name evidence="8" type="ORF">HQ394_02595</name>
</gene>
<proteinExistence type="predicted"/>
<dbReference type="Pfam" id="PF00069">
    <property type="entry name" value="Pkinase"/>
    <property type="match status" value="1"/>
</dbReference>
<dbReference type="InterPro" id="IPR000719">
    <property type="entry name" value="Prot_kinase_dom"/>
</dbReference>
<dbReference type="FunFam" id="1.10.510.10:FF:000571">
    <property type="entry name" value="Maternal embryonic leucine zipper kinase"/>
    <property type="match status" value="1"/>
</dbReference>
<dbReference type="PROSITE" id="PS50011">
    <property type="entry name" value="PROTEIN_KINASE_DOM"/>
    <property type="match status" value="1"/>
</dbReference>
<dbReference type="AlphaFoldDB" id="A0A7H1MYB5"/>
<evidence type="ECO:0000256" key="6">
    <source>
        <dbReference type="SAM" id="MobiDB-lite"/>
    </source>
</evidence>
<keyword evidence="4 5" id="KW-0067">ATP-binding</keyword>
<protein>
    <submittedName>
        <fullName evidence="8">Serine/threonine protein kinase</fullName>
    </submittedName>
</protein>
<dbReference type="InterPro" id="IPR017441">
    <property type="entry name" value="Protein_kinase_ATP_BS"/>
</dbReference>
<feature type="region of interest" description="Disordered" evidence="6">
    <location>
        <begin position="276"/>
        <end position="302"/>
    </location>
</feature>
<dbReference type="SMART" id="SM00220">
    <property type="entry name" value="S_TKc"/>
    <property type="match status" value="1"/>
</dbReference>
<dbReference type="RefSeq" id="WP_190261888.1">
    <property type="nucleotide sequence ID" value="NZ_CP053923.1"/>
</dbReference>
<accession>A0A7H1MYB5</accession>